<dbReference type="Pfam" id="PF00085">
    <property type="entry name" value="Thioredoxin"/>
    <property type="match status" value="1"/>
</dbReference>
<evidence type="ECO:0000256" key="1">
    <source>
        <dbReference type="ARBA" id="ARBA00023284"/>
    </source>
</evidence>
<dbReference type="CDD" id="cd02947">
    <property type="entry name" value="TRX_family"/>
    <property type="match status" value="1"/>
</dbReference>
<dbReference type="PROSITE" id="PS00194">
    <property type="entry name" value="THIOREDOXIN_1"/>
    <property type="match status" value="1"/>
</dbReference>
<comment type="caution">
    <text evidence="3">The sequence shown here is derived from an EMBL/GenBank/DDBJ whole genome shotgun (WGS) entry which is preliminary data.</text>
</comment>
<dbReference type="InterPro" id="IPR006311">
    <property type="entry name" value="TAT_signal"/>
</dbReference>
<dbReference type="RefSeq" id="WP_102841727.1">
    <property type="nucleotide sequence ID" value="NZ_PDZR01000001.1"/>
</dbReference>
<dbReference type="GO" id="GO:0015036">
    <property type="term" value="F:disulfide oxidoreductase activity"/>
    <property type="evidence" value="ECO:0007669"/>
    <property type="project" value="UniProtKB-ARBA"/>
</dbReference>
<dbReference type="Proteomes" id="UP000236286">
    <property type="component" value="Unassembled WGS sequence"/>
</dbReference>
<name>A0A2J7TKX2_METSI</name>
<dbReference type="PROSITE" id="PS51318">
    <property type="entry name" value="TAT"/>
    <property type="match status" value="1"/>
</dbReference>
<dbReference type="AlphaFoldDB" id="A0A2J7TKX2"/>
<dbReference type="EMBL" id="PDZR01000001">
    <property type="protein sequence ID" value="PNG27418.1"/>
    <property type="molecule type" value="Genomic_DNA"/>
</dbReference>
<dbReference type="SUPFAM" id="SSF52833">
    <property type="entry name" value="Thioredoxin-like"/>
    <property type="match status" value="1"/>
</dbReference>
<dbReference type="Gene3D" id="3.40.30.10">
    <property type="entry name" value="Glutaredoxin"/>
    <property type="match status" value="1"/>
</dbReference>
<dbReference type="InterPro" id="IPR036249">
    <property type="entry name" value="Thioredoxin-like_sf"/>
</dbReference>
<protein>
    <submittedName>
        <fullName evidence="3">Thiol reductase thioredoxin</fullName>
    </submittedName>
</protein>
<gene>
    <name evidence="3" type="ORF">CR492_00245</name>
</gene>
<accession>A0A2J7TKX2</accession>
<dbReference type="OrthoDB" id="7950124at2"/>
<sequence>MMIARRSLLGGALALAGAFYAGVALTGSARAGGPPAPFDAQSFEAAQKADKPILVEITAPWCPACAAQRPIIERLRALPRFDELQIFTIDFDTQKELMRRFGATLQSTLIGFKGPQEIGRSIGETQSEWIESLLDKTL</sequence>
<keyword evidence="1" id="KW-0676">Redox-active center</keyword>
<evidence type="ECO:0000259" key="2">
    <source>
        <dbReference type="PROSITE" id="PS51352"/>
    </source>
</evidence>
<evidence type="ECO:0000313" key="3">
    <source>
        <dbReference type="EMBL" id="PNG27418.1"/>
    </source>
</evidence>
<dbReference type="InterPro" id="IPR013766">
    <property type="entry name" value="Thioredoxin_domain"/>
</dbReference>
<dbReference type="PROSITE" id="PS51352">
    <property type="entry name" value="THIOREDOXIN_2"/>
    <property type="match status" value="1"/>
</dbReference>
<dbReference type="InterPro" id="IPR017937">
    <property type="entry name" value="Thioredoxin_CS"/>
</dbReference>
<feature type="domain" description="Thioredoxin" evidence="2">
    <location>
        <begin position="10"/>
        <end position="138"/>
    </location>
</feature>
<organism evidence="3 4">
    <name type="scientific">Methylocella silvestris</name>
    <dbReference type="NCBI Taxonomy" id="199596"/>
    <lineage>
        <taxon>Bacteria</taxon>
        <taxon>Pseudomonadati</taxon>
        <taxon>Pseudomonadota</taxon>
        <taxon>Alphaproteobacteria</taxon>
        <taxon>Hyphomicrobiales</taxon>
        <taxon>Beijerinckiaceae</taxon>
        <taxon>Methylocella</taxon>
    </lineage>
</organism>
<reference evidence="3 4" key="1">
    <citation type="submission" date="2017-10" db="EMBL/GenBank/DDBJ databases">
        <title>Genome announcement of Methylocella silvestris TVC from permafrost.</title>
        <authorList>
            <person name="Wang J."/>
            <person name="Geng K."/>
            <person name="Ul-Haque F."/>
            <person name="Crombie A.T."/>
            <person name="Street L.E."/>
            <person name="Wookey P.A."/>
            <person name="Murrell J.C."/>
            <person name="Pratscher J."/>
        </authorList>
    </citation>
    <scope>NUCLEOTIDE SEQUENCE [LARGE SCALE GENOMIC DNA]</scope>
    <source>
        <strain evidence="3 4">TVC</strain>
    </source>
</reference>
<proteinExistence type="predicted"/>
<evidence type="ECO:0000313" key="4">
    <source>
        <dbReference type="Proteomes" id="UP000236286"/>
    </source>
</evidence>